<dbReference type="PANTHER" id="PTHR33495">
    <property type="entry name" value="ANTI-SIGMA FACTOR ANTAGONIST TM_1081-RELATED-RELATED"/>
    <property type="match status" value="1"/>
</dbReference>
<dbReference type="EMBL" id="LWBR01000075">
    <property type="protein sequence ID" value="KZN94819.1"/>
    <property type="molecule type" value="Genomic_DNA"/>
</dbReference>
<name>A0A165WAU2_9BACI</name>
<dbReference type="InterPro" id="IPR036513">
    <property type="entry name" value="STAS_dom_sf"/>
</dbReference>
<dbReference type="GO" id="GO:0043856">
    <property type="term" value="F:anti-sigma factor antagonist activity"/>
    <property type="evidence" value="ECO:0007669"/>
    <property type="project" value="TreeGrafter"/>
</dbReference>
<dbReference type="Gene3D" id="3.30.750.24">
    <property type="entry name" value="STAS domain"/>
    <property type="match status" value="1"/>
</dbReference>
<evidence type="ECO:0000313" key="3">
    <source>
        <dbReference type="Proteomes" id="UP000076476"/>
    </source>
</evidence>
<evidence type="ECO:0000259" key="1">
    <source>
        <dbReference type="PROSITE" id="PS50801"/>
    </source>
</evidence>
<proteinExistence type="predicted"/>
<dbReference type="OrthoDB" id="9793697at2"/>
<dbReference type="CDD" id="cd07043">
    <property type="entry name" value="STAS_anti-anti-sigma_factors"/>
    <property type="match status" value="1"/>
</dbReference>
<dbReference type="PROSITE" id="PS50801">
    <property type="entry name" value="STAS"/>
    <property type="match status" value="1"/>
</dbReference>
<keyword evidence="3" id="KW-1185">Reference proteome</keyword>
<evidence type="ECO:0000313" key="2">
    <source>
        <dbReference type="EMBL" id="KZN94819.1"/>
    </source>
</evidence>
<dbReference type="InterPro" id="IPR002645">
    <property type="entry name" value="STAS_dom"/>
</dbReference>
<dbReference type="GeneID" id="301126044"/>
<protein>
    <submittedName>
        <fullName evidence="2">Anti-anti-sigma factor</fullName>
    </submittedName>
</protein>
<sequence length="105" mass="11928">MGLTVQKEIQDQSLTLYIKGVLDISTAHVFHAHFNEIGNFQVLTIDFSYLEFIDSSGIGEIIDLIYLSQEKNIKLVFKGMNDFTNHLFETVGLYEILKSIQGEVV</sequence>
<organism evidence="2 3">
    <name type="scientific">Aeribacillus pallidus</name>
    <dbReference type="NCBI Taxonomy" id="33936"/>
    <lineage>
        <taxon>Bacteria</taxon>
        <taxon>Bacillati</taxon>
        <taxon>Bacillota</taxon>
        <taxon>Bacilli</taxon>
        <taxon>Bacillales</taxon>
        <taxon>Bacillaceae</taxon>
        <taxon>Aeribacillus</taxon>
    </lineage>
</organism>
<feature type="domain" description="STAS" evidence="1">
    <location>
        <begin position="3"/>
        <end position="105"/>
    </location>
</feature>
<dbReference type="SUPFAM" id="SSF52091">
    <property type="entry name" value="SpoIIaa-like"/>
    <property type="match status" value="1"/>
</dbReference>
<accession>A0A165WAU2</accession>
<gene>
    <name evidence="2" type="ORF">AZI98_17650</name>
</gene>
<reference evidence="2 3" key="1">
    <citation type="submission" date="2016-04" db="EMBL/GenBank/DDBJ databases">
        <title>Draft genome sequence of Aeribacillus pallidus 8m3 from petroleum reservoir.</title>
        <authorList>
            <person name="Poltaraus A.B."/>
            <person name="Nazina T.N."/>
            <person name="Tourova T.P."/>
            <person name="Malakho S.M."/>
            <person name="Korshunova A.V."/>
            <person name="Sokolova D.S."/>
        </authorList>
    </citation>
    <scope>NUCLEOTIDE SEQUENCE [LARGE SCALE GENOMIC DNA]</scope>
    <source>
        <strain evidence="2 3">8m3</strain>
    </source>
</reference>
<comment type="caution">
    <text evidence="2">The sequence shown here is derived from an EMBL/GenBank/DDBJ whole genome shotgun (WGS) entry which is preliminary data.</text>
</comment>
<dbReference type="Pfam" id="PF01740">
    <property type="entry name" value="STAS"/>
    <property type="match status" value="1"/>
</dbReference>
<dbReference type="PANTHER" id="PTHR33495:SF2">
    <property type="entry name" value="ANTI-SIGMA FACTOR ANTAGONIST TM_1081-RELATED"/>
    <property type="match status" value="1"/>
</dbReference>
<dbReference type="Proteomes" id="UP000076476">
    <property type="component" value="Unassembled WGS sequence"/>
</dbReference>
<dbReference type="AlphaFoldDB" id="A0A165WAU2"/>
<dbReference type="RefSeq" id="WP_063389567.1">
    <property type="nucleotide sequence ID" value="NZ_LWBR01000075.1"/>
</dbReference>
<dbReference type="STRING" id="33936.AZI98_17650"/>